<dbReference type="InterPro" id="IPR005297">
    <property type="entry name" value="Lipoprotein_repeat"/>
</dbReference>
<evidence type="ECO:0000313" key="3">
    <source>
        <dbReference type="EMBL" id="QSB04306.1"/>
    </source>
</evidence>
<dbReference type="PANTHER" id="PTHR39335:SF1">
    <property type="entry name" value="BLL4220 PROTEIN"/>
    <property type="match status" value="1"/>
</dbReference>
<feature type="signal peptide" evidence="2">
    <location>
        <begin position="1"/>
        <end position="29"/>
    </location>
</feature>
<dbReference type="Proteomes" id="UP000662939">
    <property type="component" value="Chromosome"/>
</dbReference>
<dbReference type="AlphaFoldDB" id="A0A895XP66"/>
<reference evidence="3" key="1">
    <citation type="submission" date="2021-02" db="EMBL/GenBank/DDBJ databases">
        <title>Natronoglycomyces albus gen. nov., sp. nov, a haloalkaliphilic actinobacterium from a soda solonchak soil.</title>
        <authorList>
            <person name="Sorokin D.Y."/>
            <person name="Khijniak T.V."/>
            <person name="Zakharycheva A.P."/>
            <person name="Boueva O.V."/>
            <person name="Ariskina E.V."/>
            <person name="Hahnke R.L."/>
            <person name="Bunk B."/>
            <person name="Sproer C."/>
            <person name="Schumann P."/>
            <person name="Evtushenko L.I."/>
            <person name="Kublanov I.V."/>
        </authorList>
    </citation>
    <scope>NUCLEOTIDE SEQUENCE</scope>
    <source>
        <strain evidence="3">DSM 106290</strain>
    </source>
</reference>
<evidence type="ECO:0000256" key="2">
    <source>
        <dbReference type="SAM" id="SignalP"/>
    </source>
</evidence>
<evidence type="ECO:0008006" key="5">
    <source>
        <dbReference type="Google" id="ProtNLM"/>
    </source>
</evidence>
<dbReference type="Pfam" id="PF03640">
    <property type="entry name" value="Lipoprotein_15"/>
    <property type="match status" value="2"/>
</dbReference>
<dbReference type="GO" id="GO:0043448">
    <property type="term" value="P:alkane catabolic process"/>
    <property type="evidence" value="ECO:0007669"/>
    <property type="project" value="TreeGrafter"/>
</dbReference>
<dbReference type="KEGG" id="nav:JQS30_10895"/>
<sequence length="190" mass="20412">MGTVTRRFATKAVAIPAALALGLALSACGDDDDTDMTPDDGIIDDGIGDDDMDDDNGYGAPGGPEPADEIELNTEDDSAFGVILTGDDDMTLYLFTDDDAGDPTCYDDCVEAWPPYIVTPGAELDVDEQLDESLVDTVEREDGSLQVTYNSHPLYYYFDDSREGDTNGQGLQDAWFVLDVNGQPITDQAT</sequence>
<keyword evidence="4" id="KW-1185">Reference proteome</keyword>
<evidence type="ECO:0000313" key="4">
    <source>
        <dbReference type="Proteomes" id="UP000662939"/>
    </source>
</evidence>
<feature type="chain" id="PRO_5034451715" description="Lipoprotein" evidence="2">
    <location>
        <begin position="30"/>
        <end position="190"/>
    </location>
</feature>
<gene>
    <name evidence="3" type="ORF">JQS30_10895</name>
</gene>
<name>A0A895XP66_9ACTN</name>
<protein>
    <recommendedName>
        <fullName evidence="5">Lipoprotein</fullName>
    </recommendedName>
</protein>
<dbReference type="RefSeq" id="WP_213170304.1">
    <property type="nucleotide sequence ID" value="NZ_CP070496.1"/>
</dbReference>
<dbReference type="EMBL" id="CP070496">
    <property type="protein sequence ID" value="QSB04306.1"/>
    <property type="molecule type" value="Genomic_DNA"/>
</dbReference>
<dbReference type="PANTHER" id="PTHR39335">
    <property type="entry name" value="BLL4220 PROTEIN"/>
    <property type="match status" value="1"/>
</dbReference>
<keyword evidence="2" id="KW-0732">Signal</keyword>
<feature type="compositionally biased region" description="Acidic residues" evidence="1">
    <location>
        <begin position="29"/>
        <end position="56"/>
    </location>
</feature>
<dbReference type="PROSITE" id="PS51257">
    <property type="entry name" value="PROKAR_LIPOPROTEIN"/>
    <property type="match status" value="1"/>
</dbReference>
<accession>A0A895XP66</accession>
<proteinExistence type="predicted"/>
<organism evidence="3 4">
    <name type="scientific">Natronoglycomyces albus</name>
    <dbReference type="NCBI Taxonomy" id="2811108"/>
    <lineage>
        <taxon>Bacteria</taxon>
        <taxon>Bacillati</taxon>
        <taxon>Actinomycetota</taxon>
        <taxon>Actinomycetes</taxon>
        <taxon>Glycomycetales</taxon>
        <taxon>Glycomycetaceae</taxon>
        <taxon>Natronoglycomyces</taxon>
    </lineage>
</organism>
<feature type="region of interest" description="Disordered" evidence="1">
    <location>
        <begin position="29"/>
        <end position="70"/>
    </location>
</feature>
<evidence type="ECO:0000256" key="1">
    <source>
        <dbReference type="SAM" id="MobiDB-lite"/>
    </source>
</evidence>